<feature type="region of interest" description="Disordered" evidence="1">
    <location>
        <begin position="48"/>
        <end position="99"/>
    </location>
</feature>
<dbReference type="Proteomes" id="UP001497516">
    <property type="component" value="Chromosome 9"/>
</dbReference>
<accession>A0AAV2GNS8</accession>
<dbReference type="AlphaFoldDB" id="A0AAV2GNS8"/>
<dbReference type="EMBL" id="OZ034822">
    <property type="protein sequence ID" value="CAL1412395.1"/>
    <property type="molecule type" value="Genomic_DNA"/>
</dbReference>
<name>A0AAV2GNS8_9ROSI</name>
<evidence type="ECO:0000256" key="1">
    <source>
        <dbReference type="SAM" id="MobiDB-lite"/>
    </source>
</evidence>
<feature type="compositionally biased region" description="Low complexity" evidence="1">
    <location>
        <begin position="14"/>
        <end position="25"/>
    </location>
</feature>
<sequence length="99" mass="10814">MQHREKETASCKLPPSSGISPSAGPNVVPRRRRLILEEESEDEFFVQPISSSRQGAVRPAPRQSDPCVQTATQAPKRQVASKSQLKGKVNVELGRPGPK</sequence>
<feature type="compositionally biased region" description="Polar residues" evidence="1">
    <location>
        <begin position="66"/>
        <end position="84"/>
    </location>
</feature>
<organism evidence="2 3">
    <name type="scientific">Linum trigynum</name>
    <dbReference type="NCBI Taxonomy" id="586398"/>
    <lineage>
        <taxon>Eukaryota</taxon>
        <taxon>Viridiplantae</taxon>
        <taxon>Streptophyta</taxon>
        <taxon>Embryophyta</taxon>
        <taxon>Tracheophyta</taxon>
        <taxon>Spermatophyta</taxon>
        <taxon>Magnoliopsida</taxon>
        <taxon>eudicotyledons</taxon>
        <taxon>Gunneridae</taxon>
        <taxon>Pentapetalae</taxon>
        <taxon>rosids</taxon>
        <taxon>fabids</taxon>
        <taxon>Malpighiales</taxon>
        <taxon>Linaceae</taxon>
        <taxon>Linum</taxon>
    </lineage>
</organism>
<protein>
    <submittedName>
        <fullName evidence="2">Uncharacterized protein</fullName>
    </submittedName>
</protein>
<gene>
    <name evidence="2" type="ORF">LTRI10_LOCUS51694</name>
</gene>
<reference evidence="2 3" key="1">
    <citation type="submission" date="2024-04" db="EMBL/GenBank/DDBJ databases">
        <authorList>
            <person name="Fracassetti M."/>
        </authorList>
    </citation>
    <scope>NUCLEOTIDE SEQUENCE [LARGE SCALE GENOMIC DNA]</scope>
</reference>
<feature type="region of interest" description="Disordered" evidence="1">
    <location>
        <begin position="1"/>
        <end position="28"/>
    </location>
</feature>
<keyword evidence="3" id="KW-1185">Reference proteome</keyword>
<evidence type="ECO:0000313" key="2">
    <source>
        <dbReference type="EMBL" id="CAL1412395.1"/>
    </source>
</evidence>
<proteinExistence type="predicted"/>
<evidence type="ECO:0000313" key="3">
    <source>
        <dbReference type="Proteomes" id="UP001497516"/>
    </source>
</evidence>